<evidence type="ECO:0000259" key="1">
    <source>
        <dbReference type="Pfam" id="PF13472"/>
    </source>
</evidence>
<dbReference type="EMBL" id="CP170721">
    <property type="protein sequence ID" value="XIA17798.1"/>
    <property type="molecule type" value="Genomic_DNA"/>
</dbReference>
<keyword evidence="2" id="KW-0378">Hydrolase</keyword>
<accession>A0AB74UT41</accession>
<dbReference type="Gene3D" id="3.40.50.1110">
    <property type="entry name" value="SGNH hydrolase"/>
    <property type="match status" value="1"/>
</dbReference>
<protein>
    <submittedName>
        <fullName evidence="2">SGNH/GDSL hydrolase family protein</fullName>
    </submittedName>
</protein>
<dbReference type="RefSeq" id="WP_395121083.1">
    <property type="nucleotide sequence ID" value="NZ_CP170721.1"/>
</dbReference>
<dbReference type="InterPro" id="IPR036514">
    <property type="entry name" value="SGNH_hydro_sf"/>
</dbReference>
<dbReference type="InterPro" id="IPR013830">
    <property type="entry name" value="SGNH_hydro"/>
</dbReference>
<reference evidence="2" key="1">
    <citation type="submission" date="2024-10" db="EMBL/GenBank/DDBJ databases">
        <authorList>
            <person name="Lesea H.P."/>
            <person name="Kuehl J.V."/>
            <person name="Chandonia J.-M."/>
        </authorList>
    </citation>
    <scope>NUCLEOTIDE SEQUENCE</scope>
    <source>
        <strain evidence="2">FW102-FHT14D07</strain>
    </source>
</reference>
<dbReference type="InterPro" id="IPR051532">
    <property type="entry name" value="Ester_Hydrolysis_Enzymes"/>
</dbReference>
<gene>
    <name evidence="2" type="ORF">ACFYG5_14695</name>
</gene>
<dbReference type="CDD" id="cd01832">
    <property type="entry name" value="SGNH_hydrolase_like_1"/>
    <property type="match status" value="1"/>
</dbReference>
<dbReference type="PANTHER" id="PTHR30383">
    <property type="entry name" value="THIOESTERASE 1/PROTEASE 1/LYSOPHOSPHOLIPASE L1"/>
    <property type="match status" value="1"/>
</dbReference>
<dbReference type="GO" id="GO:0004622">
    <property type="term" value="F:phosphatidylcholine lysophospholipase activity"/>
    <property type="evidence" value="ECO:0007669"/>
    <property type="project" value="TreeGrafter"/>
</dbReference>
<dbReference type="PANTHER" id="PTHR30383:SF5">
    <property type="entry name" value="SGNH HYDROLASE-TYPE ESTERASE DOMAIN-CONTAINING PROTEIN"/>
    <property type="match status" value="1"/>
</dbReference>
<sequence length="207" mass="22013">MPASRSPLRHLALGDSYTVGEAVAANACWPAVLAQQLRRGGVAVDEPCLVAVTGWTTDELARGMDQAALAPPYDLVTLQIGVNNQYRGRSLDEYAAQFAALLERAIALAGGCVARTLVVSIPDWGVTPFAREQGRDAARTARELDDFNACARGLAASRGVRFVDITPISRRHPELVAADGLHPSAEQYALWADAIAPAARAALSRQP</sequence>
<feature type="domain" description="SGNH hydrolase-type esterase" evidence="1">
    <location>
        <begin position="12"/>
        <end position="190"/>
    </location>
</feature>
<name>A0AB74UT41_9GAMM</name>
<dbReference type="SUPFAM" id="SSF52266">
    <property type="entry name" value="SGNH hydrolase"/>
    <property type="match status" value="1"/>
</dbReference>
<evidence type="ECO:0000313" key="2">
    <source>
        <dbReference type="EMBL" id="XIA17798.1"/>
    </source>
</evidence>
<proteinExistence type="predicted"/>
<dbReference type="Pfam" id="PF13472">
    <property type="entry name" value="Lipase_GDSL_2"/>
    <property type="match status" value="1"/>
</dbReference>
<dbReference type="AlphaFoldDB" id="A0AB74UT41"/>
<organism evidence="2">
    <name type="scientific">Rhodanobacter sp. FW102-FHT14D07</name>
    <dbReference type="NCBI Taxonomy" id="3351462"/>
    <lineage>
        <taxon>Bacteria</taxon>
        <taxon>Pseudomonadati</taxon>
        <taxon>Pseudomonadota</taxon>
        <taxon>Gammaproteobacteria</taxon>
        <taxon>Lysobacterales</taxon>
        <taxon>Rhodanobacteraceae</taxon>
        <taxon>Rhodanobacter</taxon>
    </lineage>
</organism>